<keyword evidence="6 19" id="KW-0813">Transport</keyword>
<dbReference type="InterPro" id="IPR003945">
    <property type="entry name" value="NU5C-like"/>
</dbReference>
<comment type="similarity">
    <text evidence="3 19">Belongs to the complex I subunit 5 family.</text>
</comment>
<dbReference type="PANTHER" id="PTHR42829:SF2">
    <property type="entry name" value="NADH-UBIQUINONE OXIDOREDUCTASE CHAIN 5"/>
    <property type="match status" value="1"/>
</dbReference>
<feature type="domain" description="NADH:quinone oxidoreductase/Mrp antiporter transmembrane" evidence="20">
    <location>
        <begin position="2"/>
        <end position="93"/>
    </location>
</feature>
<evidence type="ECO:0000256" key="16">
    <source>
        <dbReference type="ARBA" id="ARBA00023136"/>
    </source>
</evidence>
<name>F2X457_9ROSI</name>
<evidence type="ECO:0000256" key="8">
    <source>
        <dbReference type="ARBA" id="ARBA00022692"/>
    </source>
</evidence>
<feature type="transmembrane region" description="Helical" evidence="19">
    <location>
        <begin position="203"/>
        <end position="224"/>
    </location>
</feature>
<keyword evidence="7 19" id="KW-0150">Chloroplast</keyword>
<dbReference type="PANTHER" id="PTHR42829">
    <property type="entry name" value="NADH-UBIQUINONE OXIDOREDUCTASE CHAIN 5"/>
    <property type="match status" value="1"/>
</dbReference>
<comment type="catalytic activity">
    <reaction evidence="17 19">
        <text>a plastoquinone + NADPH + (n+1) H(+)(in) = a plastoquinol + NADP(+) + n H(+)(out)</text>
        <dbReference type="Rhea" id="RHEA:42612"/>
        <dbReference type="Rhea" id="RHEA-COMP:9561"/>
        <dbReference type="Rhea" id="RHEA-COMP:9562"/>
        <dbReference type="ChEBI" id="CHEBI:15378"/>
        <dbReference type="ChEBI" id="CHEBI:17757"/>
        <dbReference type="ChEBI" id="CHEBI:57783"/>
        <dbReference type="ChEBI" id="CHEBI:58349"/>
        <dbReference type="ChEBI" id="CHEBI:62192"/>
    </reaction>
</comment>
<keyword evidence="12" id="KW-1278">Translocase</keyword>
<evidence type="ECO:0000256" key="9">
    <source>
        <dbReference type="ARBA" id="ARBA00022719"/>
    </source>
</evidence>
<keyword evidence="13 19" id="KW-1133">Transmembrane helix</keyword>
<evidence type="ECO:0000256" key="18">
    <source>
        <dbReference type="ARBA" id="ARBA00048026"/>
    </source>
</evidence>
<protein>
    <recommendedName>
        <fullName evidence="5 19">NAD(P)H-quinone oxidoreductase subunit 5, chloroplastic</fullName>
        <ecNumber evidence="19">7.1.1.-</ecNumber>
    </recommendedName>
    <alternativeName>
        <fullName evidence="19">NADH-plastoquinone oxidoreductase subunit 5</fullName>
    </alternativeName>
</protein>
<evidence type="ECO:0000256" key="3">
    <source>
        <dbReference type="ARBA" id="ARBA00008200"/>
    </source>
</evidence>
<comment type="subunit">
    <text evidence="4 19">NDH is composed of at least 16 different subunits, 5 of which are encoded in the nucleus.</text>
</comment>
<keyword evidence="8 19" id="KW-0812">Transmembrane</keyword>
<dbReference type="Pfam" id="PF00361">
    <property type="entry name" value="Proton_antipo_M"/>
    <property type="match status" value="1"/>
</dbReference>
<dbReference type="Pfam" id="PF01010">
    <property type="entry name" value="Proton_antipo_C"/>
    <property type="match status" value="1"/>
</dbReference>
<evidence type="ECO:0000313" key="22">
    <source>
        <dbReference type="EMBL" id="AEA38298.1"/>
    </source>
</evidence>
<keyword evidence="9 19" id="KW-0874">Quinone</keyword>
<evidence type="ECO:0000256" key="12">
    <source>
        <dbReference type="ARBA" id="ARBA00022967"/>
    </source>
</evidence>
<comment type="function">
    <text evidence="1 19">NDH shuttles electrons from NAD(P)H:plastoquinone, via FMN and iron-sulfur (Fe-S) centers, to quinones in the photosynthetic chain and possibly in a chloroplast respiratory chain. The immediate electron acceptor for the enzyme in this species is believed to be plastoquinone. Couples the redox reaction to proton translocation, and thus conserves the redox energy in a proton gradient.</text>
</comment>
<dbReference type="AlphaFoldDB" id="F2X457"/>
<evidence type="ECO:0000256" key="13">
    <source>
        <dbReference type="ARBA" id="ARBA00022989"/>
    </source>
</evidence>
<evidence type="ECO:0000256" key="7">
    <source>
        <dbReference type="ARBA" id="ARBA00022528"/>
    </source>
</evidence>
<keyword evidence="19 22" id="KW-0934">Plastid</keyword>
<evidence type="ECO:0000256" key="2">
    <source>
        <dbReference type="ARBA" id="ARBA00004454"/>
    </source>
</evidence>
<dbReference type="EMBL" id="HQ331894">
    <property type="protein sequence ID" value="AEA38298.1"/>
    <property type="molecule type" value="Genomic_DNA"/>
</dbReference>
<evidence type="ECO:0000256" key="14">
    <source>
        <dbReference type="ARBA" id="ARBA00023027"/>
    </source>
</evidence>
<dbReference type="GO" id="GO:0042773">
    <property type="term" value="P:ATP synthesis coupled electron transport"/>
    <property type="evidence" value="ECO:0007669"/>
    <property type="project" value="InterPro"/>
</dbReference>
<feature type="transmembrane region" description="Helical" evidence="19">
    <location>
        <begin position="78"/>
        <end position="102"/>
    </location>
</feature>
<evidence type="ECO:0000256" key="19">
    <source>
        <dbReference type="RuleBase" id="RU364062"/>
    </source>
</evidence>
<dbReference type="InterPro" id="IPR002128">
    <property type="entry name" value="NADH_UbQ_OxRdtase_chlpt_su5_C"/>
</dbReference>
<evidence type="ECO:0000256" key="1">
    <source>
        <dbReference type="ARBA" id="ARBA00004059"/>
    </source>
</evidence>
<gene>
    <name evidence="19 22" type="primary">ndhF</name>
</gene>
<evidence type="ECO:0000256" key="4">
    <source>
        <dbReference type="ARBA" id="ARBA00011199"/>
    </source>
</evidence>
<dbReference type="GO" id="GO:0009535">
    <property type="term" value="C:chloroplast thylakoid membrane"/>
    <property type="evidence" value="ECO:0007669"/>
    <property type="project" value="UniProtKB-SubCell"/>
</dbReference>
<keyword evidence="15 19" id="KW-0793">Thylakoid</keyword>
<keyword evidence="14 19" id="KW-0520">NAD</keyword>
<evidence type="ECO:0000256" key="17">
    <source>
        <dbReference type="ARBA" id="ARBA00047726"/>
    </source>
</evidence>
<feature type="non-terminal residue" evidence="22">
    <location>
        <position position="1"/>
    </location>
</feature>
<keyword evidence="10 19" id="KW-0521">NADP</keyword>
<evidence type="ECO:0000259" key="21">
    <source>
        <dbReference type="Pfam" id="PF01010"/>
    </source>
</evidence>
<comment type="caution">
    <text evidence="19">Lacks conserved residue(s) required for the propagation of feature annotation.</text>
</comment>
<evidence type="ECO:0000256" key="10">
    <source>
        <dbReference type="ARBA" id="ARBA00022857"/>
    </source>
</evidence>
<sequence length="328" mass="37604">AYSKALLFLGSGSIIHSMETISGYSPDKSQNMSLMGGLIKHIPITRNTFLVGTLSLCGIPPLACFWSKDAILAASWEYSPIFAILASFTAGLTAFYMLRIYLLTFEGHFNFYFQNYNGKINSLFYSISLWGKDDKNIVPKMGLFPFPLLKLTQNNKGSLFDIQKTKKNDNLKNFVRPFIRINCRRQNKNKIFYSAPQESDTTMLVPILFLGIFTFLIGGIGISFNQLNRLYELNILSKLFIPKLNHFINDSVDLVEFFRESILSVLIVLFGIINACLVYNPLYSSFQNLNIWNFFSTKTTTRNNADKFLTVLYNWSFNRGYIDIFYTL</sequence>
<comment type="subcellular location">
    <subcellularLocation>
        <location evidence="2 19">Plastid</location>
        <location evidence="2 19">Chloroplast thylakoid membrane</location>
        <topology evidence="2 19">Multi-pass membrane protein</topology>
    </subcellularLocation>
</comment>
<evidence type="ECO:0000259" key="20">
    <source>
        <dbReference type="Pfam" id="PF00361"/>
    </source>
</evidence>
<feature type="domain" description="NADH:ubiquinone/plastoquinone oxidoreductase chloroplast chain 5 C-terminal" evidence="21">
    <location>
        <begin position="99"/>
        <end position="327"/>
    </location>
</feature>
<comment type="catalytic activity">
    <reaction evidence="18 19">
        <text>a plastoquinone + NADH + (n+1) H(+)(in) = a plastoquinol + NAD(+) + n H(+)(out)</text>
        <dbReference type="Rhea" id="RHEA:42608"/>
        <dbReference type="Rhea" id="RHEA-COMP:9561"/>
        <dbReference type="Rhea" id="RHEA-COMP:9562"/>
        <dbReference type="ChEBI" id="CHEBI:15378"/>
        <dbReference type="ChEBI" id="CHEBI:17757"/>
        <dbReference type="ChEBI" id="CHEBI:57540"/>
        <dbReference type="ChEBI" id="CHEBI:57945"/>
        <dbReference type="ChEBI" id="CHEBI:62192"/>
    </reaction>
</comment>
<organism evidence="22">
    <name type="scientific">Dalzellia zeylanica</name>
    <dbReference type="NCBI Taxonomy" id="116730"/>
    <lineage>
        <taxon>Eukaryota</taxon>
        <taxon>Viridiplantae</taxon>
        <taxon>Streptophyta</taxon>
        <taxon>Embryophyta</taxon>
        <taxon>Tracheophyta</taxon>
        <taxon>Spermatophyta</taxon>
        <taxon>Magnoliopsida</taxon>
        <taxon>eudicotyledons</taxon>
        <taxon>Gunneridae</taxon>
        <taxon>Pentapetalae</taxon>
        <taxon>rosids</taxon>
        <taxon>fabids</taxon>
        <taxon>Malpighiales</taxon>
        <taxon>Podostemaceae</taxon>
        <taxon>Tristichoideae</taxon>
        <taxon>Dalzellia</taxon>
    </lineage>
</organism>
<evidence type="ECO:0000256" key="5">
    <source>
        <dbReference type="ARBA" id="ARBA00018648"/>
    </source>
</evidence>
<accession>F2X457</accession>
<evidence type="ECO:0000256" key="15">
    <source>
        <dbReference type="ARBA" id="ARBA00023078"/>
    </source>
</evidence>
<evidence type="ECO:0000256" key="11">
    <source>
        <dbReference type="ARBA" id="ARBA00022957"/>
    </source>
</evidence>
<evidence type="ECO:0000256" key="6">
    <source>
        <dbReference type="ARBA" id="ARBA00022448"/>
    </source>
</evidence>
<feature type="transmembrane region" description="Helical" evidence="19">
    <location>
        <begin position="47"/>
        <end position="66"/>
    </location>
</feature>
<dbReference type="GO" id="GO:0015990">
    <property type="term" value="P:electron transport coupled proton transport"/>
    <property type="evidence" value="ECO:0007669"/>
    <property type="project" value="TreeGrafter"/>
</dbReference>
<dbReference type="GO" id="GO:0048038">
    <property type="term" value="F:quinone binding"/>
    <property type="evidence" value="ECO:0007669"/>
    <property type="project" value="UniProtKB-KW"/>
</dbReference>
<feature type="non-terminal residue" evidence="22">
    <location>
        <position position="328"/>
    </location>
</feature>
<feature type="transmembrane region" description="Helical" evidence="19">
    <location>
        <begin position="262"/>
        <end position="282"/>
    </location>
</feature>
<proteinExistence type="inferred from homology"/>
<keyword evidence="11 19" id="KW-0618">Plastoquinone</keyword>
<dbReference type="GO" id="GO:0008137">
    <property type="term" value="F:NADH dehydrogenase (ubiquinone) activity"/>
    <property type="evidence" value="ECO:0007669"/>
    <property type="project" value="InterPro"/>
</dbReference>
<reference evidence="22" key="1">
    <citation type="journal article" date="2011" name="Am. J. Bot.">
        <title>Phylogeny of the clusioid clade (Malpighiales): Evidence from the plastid and mitochondrial genomes.</title>
        <authorList>
            <person name="Ruhfel B.R."/>
            <person name="Bittrich V."/>
            <person name="Bove C.P."/>
            <person name="Gustafsson M.H.G."/>
            <person name="Philbrick C.T."/>
            <person name="Rutishauser R."/>
            <person name="Xi Z."/>
            <person name="Davis C.C."/>
        </authorList>
    </citation>
    <scope>NUCLEOTIDE SEQUENCE</scope>
</reference>
<dbReference type="PRINTS" id="PR01435">
    <property type="entry name" value="NPOXDRDTASE5"/>
</dbReference>
<dbReference type="EC" id="7.1.1.-" evidence="19"/>
<dbReference type="InterPro" id="IPR001750">
    <property type="entry name" value="ND/Mrp_TM"/>
</dbReference>
<keyword evidence="16 19" id="KW-0472">Membrane</keyword>
<geneLocation type="chloroplast" evidence="22"/>
<dbReference type="GO" id="GO:0003954">
    <property type="term" value="F:NADH dehydrogenase activity"/>
    <property type="evidence" value="ECO:0007669"/>
    <property type="project" value="TreeGrafter"/>
</dbReference>